<reference evidence="7 8" key="1">
    <citation type="submission" date="2024-06" db="EMBL/GenBank/DDBJ databases">
        <authorList>
            <person name="Tuo L."/>
        </authorList>
    </citation>
    <scope>NUCLEOTIDE SEQUENCE [LARGE SCALE GENOMIC DNA]</scope>
    <source>
        <strain evidence="7 8">ZMM04-5</strain>
    </source>
</reference>
<feature type="region of interest" description="Disordered" evidence="5">
    <location>
        <begin position="295"/>
        <end position="332"/>
    </location>
</feature>
<dbReference type="Pfam" id="PF00126">
    <property type="entry name" value="HTH_1"/>
    <property type="match status" value="1"/>
</dbReference>
<dbReference type="InterPro" id="IPR005119">
    <property type="entry name" value="LysR_subst-bd"/>
</dbReference>
<dbReference type="Pfam" id="PF03466">
    <property type="entry name" value="LysR_substrate"/>
    <property type="match status" value="1"/>
</dbReference>
<keyword evidence="4" id="KW-0804">Transcription</keyword>
<dbReference type="RefSeq" id="WP_367723653.1">
    <property type="nucleotide sequence ID" value="NZ_JBFOCI010000003.1"/>
</dbReference>
<keyword evidence="2" id="KW-0805">Transcription regulation</keyword>
<comment type="caution">
    <text evidence="7">The sequence shown here is derived from an EMBL/GenBank/DDBJ whole genome shotgun (WGS) entry which is preliminary data.</text>
</comment>
<dbReference type="InterPro" id="IPR058163">
    <property type="entry name" value="LysR-type_TF_proteobact-type"/>
</dbReference>
<sequence length="332" mass="35782">MSGLIAFEATARHLSFSRAAEDLALTQGAVSKRVRQLEGVLGFQLLTRNTNQVSLTEIGQTYLGHARKLLRQLQTSTEDIRASAQGRDSIRVAAQTAFAIRWLVPRLAGFSGAFPNCTVNLLSFCSSDDPQLVEADCMICDGPLPWRDGQTSTLVSGPSIVVASPAMAGGGVRAVDPRQLAGMARLACNRTPDLWQQWFAAEDCNDSTASEARFDDLAVLIEAAVAGQGIALLPEFLVADDIRQGRLKVLCAESRTEHSRYRVGAPLRHKGWAPIQGFVEWITRPEQACAANVRRLPSRDADPVPAMPAWTPAQPAKRQAAGSAARAPFPLG</sequence>
<feature type="domain" description="HTH lysR-type" evidence="6">
    <location>
        <begin position="1"/>
        <end position="56"/>
    </location>
</feature>
<comment type="similarity">
    <text evidence="1">Belongs to the LysR transcriptional regulatory family.</text>
</comment>
<evidence type="ECO:0000256" key="4">
    <source>
        <dbReference type="ARBA" id="ARBA00023163"/>
    </source>
</evidence>
<organism evidence="7 8">
    <name type="scientific">Mesorhizobium marinum</name>
    <dbReference type="NCBI Taxonomy" id="3228790"/>
    <lineage>
        <taxon>Bacteria</taxon>
        <taxon>Pseudomonadati</taxon>
        <taxon>Pseudomonadota</taxon>
        <taxon>Alphaproteobacteria</taxon>
        <taxon>Hyphomicrobiales</taxon>
        <taxon>Phyllobacteriaceae</taxon>
        <taxon>Mesorhizobium</taxon>
    </lineage>
</organism>
<feature type="compositionally biased region" description="Low complexity" evidence="5">
    <location>
        <begin position="313"/>
        <end position="332"/>
    </location>
</feature>
<dbReference type="InterPro" id="IPR036388">
    <property type="entry name" value="WH-like_DNA-bd_sf"/>
</dbReference>
<evidence type="ECO:0000256" key="2">
    <source>
        <dbReference type="ARBA" id="ARBA00023015"/>
    </source>
</evidence>
<evidence type="ECO:0000256" key="3">
    <source>
        <dbReference type="ARBA" id="ARBA00023125"/>
    </source>
</evidence>
<dbReference type="SUPFAM" id="SSF46785">
    <property type="entry name" value="Winged helix' DNA-binding domain"/>
    <property type="match status" value="1"/>
</dbReference>
<keyword evidence="3" id="KW-0238">DNA-binding</keyword>
<dbReference type="InterPro" id="IPR000847">
    <property type="entry name" value="LysR_HTH_N"/>
</dbReference>
<dbReference type="PANTHER" id="PTHR30537:SF26">
    <property type="entry name" value="GLYCINE CLEAVAGE SYSTEM TRANSCRIPTIONAL ACTIVATOR"/>
    <property type="match status" value="1"/>
</dbReference>
<evidence type="ECO:0000256" key="1">
    <source>
        <dbReference type="ARBA" id="ARBA00009437"/>
    </source>
</evidence>
<keyword evidence="8" id="KW-1185">Reference proteome</keyword>
<dbReference type="Gene3D" id="3.40.190.10">
    <property type="entry name" value="Periplasmic binding protein-like II"/>
    <property type="match status" value="2"/>
</dbReference>
<proteinExistence type="inferred from homology"/>
<gene>
    <name evidence="7" type="ORF">ABUE31_11040</name>
</gene>
<dbReference type="SUPFAM" id="SSF53850">
    <property type="entry name" value="Periplasmic binding protein-like II"/>
    <property type="match status" value="1"/>
</dbReference>
<name>A0ABV3QZX2_9HYPH</name>
<dbReference type="PROSITE" id="PS50931">
    <property type="entry name" value="HTH_LYSR"/>
    <property type="match status" value="1"/>
</dbReference>
<evidence type="ECO:0000313" key="8">
    <source>
        <dbReference type="Proteomes" id="UP001556196"/>
    </source>
</evidence>
<dbReference type="InterPro" id="IPR036390">
    <property type="entry name" value="WH_DNA-bd_sf"/>
</dbReference>
<dbReference type="Proteomes" id="UP001556196">
    <property type="component" value="Unassembled WGS sequence"/>
</dbReference>
<evidence type="ECO:0000259" key="6">
    <source>
        <dbReference type="PROSITE" id="PS50931"/>
    </source>
</evidence>
<protein>
    <submittedName>
        <fullName evidence="7">LysR substrate-binding domain-containing protein</fullName>
    </submittedName>
</protein>
<dbReference type="EMBL" id="JBFOCI010000003">
    <property type="protein sequence ID" value="MEW9806518.1"/>
    <property type="molecule type" value="Genomic_DNA"/>
</dbReference>
<dbReference type="PRINTS" id="PR00039">
    <property type="entry name" value="HTHLYSR"/>
</dbReference>
<dbReference type="Gene3D" id="1.10.10.10">
    <property type="entry name" value="Winged helix-like DNA-binding domain superfamily/Winged helix DNA-binding domain"/>
    <property type="match status" value="1"/>
</dbReference>
<evidence type="ECO:0000313" key="7">
    <source>
        <dbReference type="EMBL" id="MEW9806518.1"/>
    </source>
</evidence>
<accession>A0ABV3QZX2</accession>
<evidence type="ECO:0000256" key="5">
    <source>
        <dbReference type="SAM" id="MobiDB-lite"/>
    </source>
</evidence>
<dbReference type="PANTHER" id="PTHR30537">
    <property type="entry name" value="HTH-TYPE TRANSCRIPTIONAL REGULATOR"/>
    <property type="match status" value="1"/>
</dbReference>